<feature type="domain" description="HTH lacI-type" evidence="4">
    <location>
        <begin position="3"/>
        <end position="57"/>
    </location>
</feature>
<evidence type="ECO:0000256" key="2">
    <source>
        <dbReference type="ARBA" id="ARBA00023125"/>
    </source>
</evidence>
<dbReference type="InterPro" id="IPR010982">
    <property type="entry name" value="Lambda_DNA-bd_dom_sf"/>
</dbReference>
<dbReference type="PANTHER" id="PTHR30146:SF109">
    <property type="entry name" value="HTH-TYPE TRANSCRIPTIONAL REGULATOR GALS"/>
    <property type="match status" value="1"/>
</dbReference>
<dbReference type="SUPFAM" id="SSF47413">
    <property type="entry name" value="lambda repressor-like DNA-binding domains"/>
    <property type="match status" value="1"/>
</dbReference>
<evidence type="ECO:0000259" key="4">
    <source>
        <dbReference type="PROSITE" id="PS50932"/>
    </source>
</evidence>
<dbReference type="Pfam" id="PF00356">
    <property type="entry name" value="LacI"/>
    <property type="match status" value="1"/>
</dbReference>
<name>A0ABZ3C9E4_9ACTN</name>
<dbReference type="InterPro" id="IPR028082">
    <property type="entry name" value="Peripla_BP_I"/>
</dbReference>
<evidence type="ECO:0000256" key="1">
    <source>
        <dbReference type="ARBA" id="ARBA00023015"/>
    </source>
</evidence>
<sequence length="337" mass="35639">MAVSVKDVAAHAGLSVGTVSNVLNRPEKVAEATRVKVLDAIAELGFVRNEAARQLRAGLSRTVGLLVLNPANPFFTDIAEGAEQYAGEHAISILTGSSAEDPSREDHYLELFEQQRVRGILVSPVGDVTGRLTRMRQLGIAGVLVDRDHTGGRFSSVSVDDVLGGQLALTHLADLGHTHVGFVGGPSSLPQVADRLEGACRAAGERGVRLEHLEVSSLHLRCGREAGLRLLDRPAAERPTALFAANDLVALGLLQALLGAGVRVPQDMALVGYDDIDFAAGAAVPLTSIAQPSHEIGTRAMELLLAESDDPERPREHVVLTPTLVVRRSTDADAPIS</sequence>
<dbReference type="InterPro" id="IPR046335">
    <property type="entry name" value="LacI/GalR-like_sensor"/>
</dbReference>
<dbReference type="PANTHER" id="PTHR30146">
    <property type="entry name" value="LACI-RELATED TRANSCRIPTIONAL REPRESSOR"/>
    <property type="match status" value="1"/>
</dbReference>
<dbReference type="Gene3D" id="1.10.260.40">
    <property type="entry name" value="lambda repressor-like DNA-binding domains"/>
    <property type="match status" value="1"/>
</dbReference>
<dbReference type="GO" id="GO:0003677">
    <property type="term" value="F:DNA binding"/>
    <property type="evidence" value="ECO:0007669"/>
    <property type="project" value="UniProtKB-KW"/>
</dbReference>
<proteinExistence type="predicted"/>
<dbReference type="Proteomes" id="UP001434337">
    <property type="component" value="Chromosome"/>
</dbReference>
<protein>
    <submittedName>
        <fullName evidence="5">LacI family DNA-binding transcriptional regulator</fullName>
    </submittedName>
</protein>
<dbReference type="RefSeq" id="WP_232548695.1">
    <property type="nucleotide sequence ID" value="NZ_CP115965.1"/>
</dbReference>
<evidence type="ECO:0000313" key="6">
    <source>
        <dbReference type="Proteomes" id="UP001434337"/>
    </source>
</evidence>
<dbReference type="CDD" id="cd01392">
    <property type="entry name" value="HTH_LacI"/>
    <property type="match status" value="1"/>
</dbReference>
<gene>
    <name evidence="5" type="ORF">PCC79_01000</name>
</gene>
<dbReference type="SMART" id="SM00354">
    <property type="entry name" value="HTH_LACI"/>
    <property type="match status" value="1"/>
</dbReference>
<dbReference type="SUPFAM" id="SSF53822">
    <property type="entry name" value="Periplasmic binding protein-like I"/>
    <property type="match status" value="1"/>
</dbReference>
<organism evidence="5 6">
    <name type="scientific">Propioniciclava soli</name>
    <dbReference type="NCBI Taxonomy" id="2775081"/>
    <lineage>
        <taxon>Bacteria</taxon>
        <taxon>Bacillati</taxon>
        <taxon>Actinomycetota</taxon>
        <taxon>Actinomycetes</taxon>
        <taxon>Propionibacteriales</taxon>
        <taxon>Propionibacteriaceae</taxon>
        <taxon>Propioniciclava</taxon>
    </lineage>
</organism>
<dbReference type="InterPro" id="IPR000843">
    <property type="entry name" value="HTH_LacI"/>
</dbReference>
<keyword evidence="1" id="KW-0805">Transcription regulation</keyword>
<dbReference type="PROSITE" id="PS50932">
    <property type="entry name" value="HTH_LACI_2"/>
    <property type="match status" value="1"/>
</dbReference>
<accession>A0ABZ3C9E4</accession>
<dbReference type="Gene3D" id="3.40.50.2300">
    <property type="match status" value="2"/>
</dbReference>
<evidence type="ECO:0000313" key="5">
    <source>
        <dbReference type="EMBL" id="WZW98817.1"/>
    </source>
</evidence>
<keyword evidence="6" id="KW-1185">Reference proteome</keyword>
<reference evidence="5 6" key="1">
    <citation type="journal article" date="2023" name="Environ Microbiome">
        <title>A coral-associated actinobacterium mitigates coral bleaching under heat stress.</title>
        <authorList>
            <person name="Li J."/>
            <person name="Zou Y."/>
            <person name="Li Q."/>
            <person name="Zhang J."/>
            <person name="Bourne D.G."/>
            <person name="Lyu Y."/>
            <person name="Liu C."/>
            <person name="Zhang S."/>
        </authorList>
    </citation>
    <scope>NUCLEOTIDE SEQUENCE [LARGE SCALE GENOMIC DNA]</scope>
    <source>
        <strain evidence="5 6">SCSIO 13291</strain>
    </source>
</reference>
<evidence type="ECO:0000256" key="3">
    <source>
        <dbReference type="ARBA" id="ARBA00023163"/>
    </source>
</evidence>
<dbReference type="Pfam" id="PF13377">
    <property type="entry name" value="Peripla_BP_3"/>
    <property type="match status" value="1"/>
</dbReference>
<keyword evidence="3" id="KW-0804">Transcription</keyword>
<dbReference type="EMBL" id="CP115965">
    <property type="protein sequence ID" value="WZW98817.1"/>
    <property type="molecule type" value="Genomic_DNA"/>
</dbReference>
<keyword evidence="2 5" id="KW-0238">DNA-binding</keyword>